<comment type="caution">
    <text evidence="1">The sequence shown here is derived from an EMBL/GenBank/DDBJ whole genome shotgun (WGS) entry which is preliminary data.</text>
</comment>
<dbReference type="NCBIfam" id="TIGR01509">
    <property type="entry name" value="HAD-SF-IA-v3"/>
    <property type="match status" value="1"/>
</dbReference>
<protein>
    <submittedName>
        <fullName evidence="1">Uncharacterized protein</fullName>
    </submittedName>
</protein>
<dbReference type="InterPro" id="IPR023214">
    <property type="entry name" value="HAD_sf"/>
</dbReference>
<name>A0ABP0S759_9DINO</name>
<evidence type="ECO:0000313" key="2">
    <source>
        <dbReference type="Proteomes" id="UP001642484"/>
    </source>
</evidence>
<organism evidence="1 2">
    <name type="scientific">Durusdinium trenchii</name>
    <dbReference type="NCBI Taxonomy" id="1381693"/>
    <lineage>
        <taxon>Eukaryota</taxon>
        <taxon>Sar</taxon>
        <taxon>Alveolata</taxon>
        <taxon>Dinophyceae</taxon>
        <taxon>Suessiales</taxon>
        <taxon>Symbiodiniaceae</taxon>
        <taxon>Durusdinium</taxon>
    </lineage>
</organism>
<reference evidence="1 2" key="1">
    <citation type="submission" date="2024-02" db="EMBL/GenBank/DDBJ databases">
        <authorList>
            <person name="Chen Y."/>
            <person name="Shah S."/>
            <person name="Dougan E. K."/>
            <person name="Thang M."/>
            <person name="Chan C."/>
        </authorList>
    </citation>
    <scope>NUCLEOTIDE SEQUENCE [LARGE SCALE GENOMIC DNA]</scope>
</reference>
<dbReference type="Proteomes" id="UP001642484">
    <property type="component" value="Unassembled WGS sequence"/>
</dbReference>
<dbReference type="CDD" id="cd07505">
    <property type="entry name" value="HAD_BPGM-like"/>
    <property type="match status" value="1"/>
</dbReference>
<dbReference type="Pfam" id="PF00702">
    <property type="entry name" value="Hydrolase"/>
    <property type="match status" value="1"/>
</dbReference>
<dbReference type="SUPFAM" id="SSF56784">
    <property type="entry name" value="HAD-like"/>
    <property type="match status" value="1"/>
</dbReference>
<dbReference type="EMBL" id="CAXAMN010027073">
    <property type="protein sequence ID" value="CAK9108203.1"/>
    <property type="molecule type" value="Genomic_DNA"/>
</dbReference>
<accession>A0ABP0S759</accession>
<dbReference type="PANTHER" id="PTHR18901">
    <property type="entry name" value="2-DEOXYGLUCOSE-6-PHOSPHATE PHOSPHATASE 2"/>
    <property type="match status" value="1"/>
</dbReference>
<sequence>MDFKAVIFDLDGVLVDTEGATCAWIAQLLQPHDLLWTSDLHRHIAGTVKFFPQRCLELLEVSEVRRAELLEVLPSRLTSPEYSKFVAERMTIKAGAVALVQRLRTLQIPLALCTSRRSDGLEALMELRSDLTDLLEGLKVRVVGAIDPRNGQQMKGKPDPEVYQVCAEILGLKASECVVFEDAPSGICSAKAAGCFTIAVPESWMVGDAAAEEVFASADLRLPSLESLHETELWESLFGHLPPLLLALGNPTVDVIAVIEDLEAALQNFGLSVGSEATGFDDAQKLALAEMAQHHAGARTCAGGGGDECAKSGFMGRTSASCFHWCNRN</sequence>
<proteinExistence type="predicted"/>
<dbReference type="InterPro" id="IPR006439">
    <property type="entry name" value="HAD-SF_hydro_IA"/>
</dbReference>
<dbReference type="Gene3D" id="1.10.150.240">
    <property type="entry name" value="Putative phosphatase, domain 2"/>
    <property type="match status" value="1"/>
</dbReference>
<dbReference type="PANTHER" id="PTHR18901:SF38">
    <property type="entry name" value="PSEUDOURIDINE-5'-PHOSPHATASE"/>
    <property type="match status" value="1"/>
</dbReference>
<evidence type="ECO:0000313" key="1">
    <source>
        <dbReference type="EMBL" id="CAK9108203.1"/>
    </source>
</evidence>
<keyword evidence="2" id="KW-1185">Reference proteome</keyword>
<dbReference type="Gene3D" id="3.40.50.1000">
    <property type="entry name" value="HAD superfamily/HAD-like"/>
    <property type="match status" value="1"/>
</dbReference>
<dbReference type="InterPro" id="IPR036412">
    <property type="entry name" value="HAD-like_sf"/>
</dbReference>
<dbReference type="SFLD" id="SFLDG01129">
    <property type="entry name" value="C1.5:_HAD__Beta-PGM__Phosphata"/>
    <property type="match status" value="1"/>
</dbReference>
<gene>
    <name evidence="1" type="ORF">CCMP2556_LOCUS50437</name>
</gene>
<dbReference type="InterPro" id="IPR023198">
    <property type="entry name" value="PGP-like_dom2"/>
</dbReference>
<dbReference type="SFLD" id="SFLDS00003">
    <property type="entry name" value="Haloacid_Dehalogenase"/>
    <property type="match status" value="1"/>
</dbReference>